<dbReference type="AlphaFoldDB" id="V6LKE6"/>
<keyword evidence="5" id="KW-1185">Reference proteome</keyword>
<evidence type="ECO:0000313" key="4">
    <source>
        <dbReference type="EMBL" id="KAH0575092.1"/>
    </source>
</evidence>
<name>V6LKE6_9EUKA</name>
<dbReference type="EMBL" id="AUWU02000003">
    <property type="protein sequence ID" value="KAH0575092.1"/>
    <property type="molecule type" value="Genomic_DNA"/>
</dbReference>
<accession>V6LKE6</accession>
<evidence type="ECO:0000313" key="5">
    <source>
        <dbReference type="Proteomes" id="UP000018208"/>
    </source>
</evidence>
<gene>
    <name evidence="2" type="ORF">SS50377_15997</name>
    <name evidence="3" type="ORF">SS50377_22709</name>
    <name evidence="4" type="ORF">SS50377_22714</name>
</gene>
<evidence type="ECO:0000313" key="2">
    <source>
        <dbReference type="EMBL" id="EST44191.1"/>
    </source>
</evidence>
<proteinExistence type="predicted"/>
<evidence type="ECO:0000313" key="3">
    <source>
        <dbReference type="EMBL" id="KAH0575087.1"/>
    </source>
</evidence>
<feature type="compositionally biased region" description="Basic and acidic residues" evidence="1">
    <location>
        <begin position="64"/>
        <end position="87"/>
    </location>
</feature>
<feature type="region of interest" description="Disordered" evidence="1">
    <location>
        <begin position="37"/>
        <end position="87"/>
    </location>
</feature>
<protein>
    <submittedName>
        <fullName evidence="2">Uncharacterized protein</fullName>
    </submittedName>
</protein>
<dbReference type="VEuPathDB" id="GiardiaDB:SS50377_22714"/>
<evidence type="ECO:0000256" key="1">
    <source>
        <dbReference type="SAM" id="MobiDB-lite"/>
    </source>
</evidence>
<reference evidence="2 3" key="1">
    <citation type="journal article" date="2014" name="PLoS Genet.">
        <title>The Genome of Spironucleus salmonicida Highlights a Fish Pathogen Adapted to Fluctuating Environments.</title>
        <authorList>
            <person name="Xu F."/>
            <person name="Jerlstrom-Hultqvist J."/>
            <person name="Einarsson E."/>
            <person name="Astvaldsson A."/>
            <person name="Svard S.G."/>
            <person name="Andersson J.O."/>
        </authorList>
    </citation>
    <scope>NUCLEOTIDE SEQUENCE</scope>
    <source>
        <strain evidence="3">ATCC 50377</strain>
    </source>
</reference>
<organism evidence="2">
    <name type="scientific">Spironucleus salmonicida</name>
    <dbReference type="NCBI Taxonomy" id="348837"/>
    <lineage>
        <taxon>Eukaryota</taxon>
        <taxon>Metamonada</taxon>
        <taxon>Diplomonadida</taxon>
        <taxon>Hexamitidae</taxon>
        <taxon>Hexamitinae</taxon>
        <taxon>Spironucleus</taxon>
    </lineage>
</organism>
<sequence length="121" mass="14228">MPQFSFKSKNARVLQKIAAQRVQGLLEPDMLAGIAQRHPELQAALPPAPERRPKRTREQAVLQQREDRDAQRREQQAALDEGRRLKRKEYFRSHAKTRTGQPNFNRVMERLYGKLEQDLQK</sequence>
<reference evidence="3" key="2">
    <citation type="submission" date="2020-12" db="EMBL/GenBank/DDBJ databases">
        <title>New Spironucleus salmonicida genome in near-complete chromosomes.</title>
        <authorList>
            <person name="Xu F."/>
            <person name="Kurt Z."/>
            <person name="Jimenez-Gonzalez A."/>
            <person name="Astvaldsson A."/>
            <person name="Andersson J.O."/>
            <person name="Svard S.G."/>
        </authorList>
    </citation>
    <scope>NUCLEOTIDE SEQUENCE</scope>
    <source>
        <strain evidence="3">ATCC 50377</strain>
    </source>
</reference>
<dbReference type="VEuPathDB" id="GiardiaDB:SS50377_22709"/>
<dbReference type="EMBL" id="AUWU02000003">
    <property type="protein sequence ID" value="KAH0575087.1"/>
    <property type="molecule type" value="Genomic_DNA"/>
</dbReference>
<dbReference type="Proteomes" id="UP000018208">
    <property type="component" value="Unassembled WGS sequence"/>
</dbReference>
<dbReference type="EMBL" id="KI546124">
    <property type="protein sequence ID" value="EST44191.1"/>
    <property type="molecule type" value="Genomic_DNA"/>
</dbReference>